<gene>
    <name evidence="1" type="ORF">J1N35_040787</name>
</gene>
<evidence type="ECO:0000313" key="1">
    <source>
        <dbReference type="EMBL" id="KAH1039044.1"/>
    </source>
</evidence>
<evidence type="ECO:0000313" key="2">
    <source>
        <dbReference type="Proteomes" id="UP000828251"/>
    </source>
</evidence>
<accession>A0A9D3ZJ39</accession>
<protein>
    <submittedName>
        <fullName evidence="1">Uncharacterized protein</fullName>
    </submittedName>
</protein>
<keyword evidence="2" id="KW-1185">Reference proteome</keyword>
<organism evidence="1 2">
    <name type="scientific">Gossypium stocksii</name>
    <dbReference type="NCBI Taxonomy" id="47602"/>
    <lineage>
        <taxon>Eukaryota</taxon>
        <taxon>Viridiplantae</taxon>
        <taxon>Streptophyta</taxon>
        <taxon>Embryophyta</taxon>
        <taxon>Tracheophyta</taxon>
        <taxon>Spermatophyta</taxon>
        <taxon>Magnoliopsida</taxon>
        <taxon>eudicotyledons</taxon>
        <taxon>Gunneridae</taxon>
        <taxon>Pentapetalae</taxon>
        <taxon>rosids</taxon>
        <taxon>malvids</taxon>
        <taxon>Malvales</taxon>
        <taxon>Malvaceae</taxon>
        <taxon>Malvoideae</taxon>
        <taxon>Gossypium</taxon>
    </lineage>
</organism>
<reference evidence="1 2" key="1">
    <citation type="journal article" date="2021" name="Plant Biotechnol. J.">
        <title>Multi-omics assisted identification of the key and species-specific regulatory components of drought-tolerant mechanisms in Gossypium stocksii.</title>
        <authorList>
            <person name="Yu D."/>
            <person name="Ke L."/>
            <person name="Zhang D."/>
            <person name="Wu Y."/>
            <person name="Sun Y."/>
            <person name="Mei J."/>
            <person name="Sun J."/>
            <person name="Sun Y."/>
        </authorList>
    </citation>
    <scope>NUCLEOTIDE SEQUENCE [LARGE SCALE GENOMIC DNA]</scope>
    <source>
        <strain evidence="2">cv. E1</strain>
        <tissue evidence="1">Leaf</tissue>
    </source>
</reference>
<name>A0A9D3ZJ39_9ROSI</name>
<feature type="non-terminal residue" evidence="1">
    <location>
        <position position="1"/>
    </location>
</feature>
<dbReference type="EMBL" id="JAIQCV010000012">
    <property type="protein sequence ID" value="KAH1039044.1"/>
    <property type="molecule type" value="Genomic_DNA"/>
</dbReference>
<proteinExistence type="predicted"/>
<sequence length="59" mass="7031">PKDQILETYIRNLLASPSPLIEPYLRDARFLHVTLMGRAYGTMGRVWDYRMSFEIYDFC</sequence>
<dbReference type="Proteomes" id="UP000828251">
    <property type="component" value="Unassembled WGS sequence"/>
</dbReference>
<dbReference type="AlphaFoldDB" id="A0A9D3ZJ39"/>
<comment type="caution">
    <text evidence="1">The sequence shown here is derived from an EMBL/GenBank/DDBJ whole genome shotgun (WGS) entry which is preliminary data.</text>
</comment>